<dbReference type="Proteomes" id="UP000315349">
    <property type="component" value="Chromosome"/>
</dbReference>
<name>A0A518GTC8_9PLAN</name>
<dbReference type="KEGG" id="peh:Spb1_37910"/>
<organism evidence="2 3">
    <name type="scientific">Planctopirus ephydatiae</name>
    <dbReference type="NCBI Taxonomy" id="2528019"/>
    <lineage>
        <taxon>Bacteria</taxon>
        <taxon>Pseudomonadati</taxon>
        <taxon>Planctomycetota</taxon>
        <taxon>Planctomycetia</taxon>
        <taxon>Planctomycetales</taxon>
        <taxon>Planctomycetaceae</taxon>
        <taxon>Planctopirus</taxon>
    </lineage>
</organism>
<proteinExistence type="predicted"/>
<dbReference type="AlphaFoldDB" id="A0A518GTC8"/>
<protein>
    <submittedName>
        <fullName evidence="2">Uncharacterized protein</fullName>
    </submittedName>
</protein>
<reference evidence="2 3" key="1">
    <citation type="submission" date="2019-02" db="EMBL/GenBank/DDBJ databases">
        <title>Deep-cultivation of Planctomycetes and their phenomic and genomic characterization uncovers novel biology.</title>
        <authorList>
            <person name="Wiegand S."/>
            <person name="Jogler M."/>
            <person name="Boedeker C."/>
            <person name="Pinto D."/>
            <person name="Vollmers J."/>
            <person name="Rivas-Marin E."/>
            <person name="Kohn T."/>
            <person name="Peeters S.H."/>
            <person name="Heuer A."/>
            <person name="Rast P."/>
            <person name="Oberbeckmann S."/>
            <person name="Bunk B."/>
            <person name="Jeske O."/>
            <person name="Meyerdierks A."/>
            <person name="Storesund J.E."/>
            <person name="Kallscheuer N."/>
            <person name="Luecker S."/>
            <person name="Lage O.M."/>
            <person name="Pohl T."/>
            <person name="Merkel B.J."/>
            <person name="Hornburger P."/>
            <person name="Mueller R.-W."/>
            <person name="Bruemmer F."/>
            <person name="Labrenz M."/>
            <person name="Spormann A.M."/>
            <person name="Op den Camp H."/>
            <person name="Overmann J."/>
            <person name="Amann R."/>
            <person name="Jetten M.S.M."/>
            <person name="Mascher T."/>
            <person name="Medema M.H."/>
            <person name="Devos D.P."/>
            <person name="Kaster A.-K."/>
            <person name="Ovreas L."/>
            <person name="Rohde M."/>
            <person name="Galperin M.Y."/>
            <person name="Jogler C."/>
        </authorList>
    </citation>
    <scope>NUCLEOTIDE SEQUENCE [LARGE SCALE GENOMIC DNA]</scope>
    <source>
        <strain evidence="2 3">Spb1</strain>
    </source>
</reference>
<feature type="compositionally biased region" description="Basic and acidic residues" evidence="1">
    <location>
        <begin position="1"/>
        <end position="10"/>
    </location>
</feature>
<sequence length="69" mass="7992">MGMKNLDVKSTRPMAKKGRDKAAEEFPLRPTPFLAISGDVHNIRLRHRQLRSARTCAQFLKWRADQKES</sequence>
<feature type="region of interest" description="Disordered" evidence="1">
    <location>
        <begin position="1"/>
        <end position="24"/>
    </location>
</feature>
<evidence type="ECO:0000256" key="1">
    <source>
        <dbReference type="SAM" id="MobiDB-lite"/>
    </source>
</evidence>
<keyword evidence="3" id="KW-1185">Reference proteome</keyword>
<dbReference type="EMBL" id="CP036299">
    <property type="protein sequence ID" value="QDV31845.1"/>
    <property type="molecule type" value="Genomic_DNA"/>
</dbReference>
<evidence type="ECO:0000313" key="2">
    <source>
        <dbReference type="EMBL" id="QDV31845.1"/>
    </source>
</evidence>
<evidence type="ECO:0000313" key="3">
    <source>
        <dbReference type="Proteomes" id="UP000315349"/>
    </source>
</evidence>
<gene>
    <name evidence="2" type="ORF">Spb1_37910</name>
</gene>
<accession>A0A518GTC8</accession>